<dbReference type="InterPro" id="IPR051681">
    <property type="entry name" value="Ser/Thr_Kinases-Pseudokinases"/>
</dbReference>
<dbReference type="OrthoDB" id="9985428at2759"/>
<dbReference type="InterPro" id="IPR017441">
    <property type="entry name" value="Protein_kinase_ATP_BS"/>
</dbReference>
<dbReference type="Pfam" id="PF23023">
    <property type="entry name" value="Anti-Pycsar_Apyc1"/>
    <property type="match status" value="1"/>
</dbReference>
<sequence>MAFLIVCLFSFQGGGYLTGAGAQEENLFRRTNYVQHLADPDKEFDPKRKWKYRIPEFSCIYSKNVFIIRASEAEGYMFLAHPVPMSFLALPAYPNPALTKDKKTLIPVIAENTKRKIRCMLSAGLYYAHDSLVLSALGCGAFRNPARHMAQLFKEVLSEGEFANRYKHISFAILDDHNARGEGNFKPFLEKGTNALIDLEEKFLRDLQQAPSRVHNALRNVGKFPLIITTNMDELVERFLWKTGNGGEKLRLDQSWPDLRRDVIIKCLGDGGFTVRPLGAEPEVSSLLGMVTGQYQLALLIGVYAEEKVQRTLDAMKGRRDNLIKLITESHTSVTALFFYHGVKKEIEGWKQIEKIPPPSEEETQKILQKCKISISKYAKAILLCKSFMRSNSSLEILIVGDEETYQVQEVEKETFALIRLKGGADEAICYAETASSPEDRKFAAQLININGDEVLNKPKVYERSRSNAWNNEDSILKLATAIMRENAQMKEKCNIDAIEKKDLEALETLTRVSQKVISKLDPGYLEPLGEGSFGQVFRAKKDGHEVAVKILKNIENRKQIEDFEREVDTLREAKHPKLVKVLDWIFIPNQLAIVMEFMAAGDLKAYLEKYYGTGQGIDFTIRFIEDIGSAIEHLHSLNIMHRDVKPENIFLSADHTVLKFVDFGLPRATEGTRQTKTQIGSYRYMAPEVVTTGGRYSKKADATKADATEADVHSFGLCLIEVLSGKEVYDNILQHETVFNKKMAGENPTIPDISVEEFGEELALKLKEIVDECLRPEKSRPEMHFVLNILRGKITTRTNTVELYCVGTGTGTTAVLHGQPSSSAIVFHRGKPLLMVDVGAGVVKACRERLAYNEFPRNVFITHNHLDHAGELPLLFAFESMRRYLAREPRLRVLSGPEVQHKLKIHRLDEMLSLYTPEQAADWLACEQNGGPTYLDDDKQFSIKTYRTLHSEICYGFVLYFKEEPILGYCVDSGFKEDVFEFFFQASTVIVDARDNGTKEHASFAEVVEYVTKIQPSDTKVYVTGYGIDAEYPDQGLPGLEQLRADQYITLWDEENDRNT</sequence>
<protein>
    <submittedName>
        <fullName evidence="6">Serine/threonine-protein kinase Nek6</fullName>
    </submittedName>
</protein>
<proteinExistence type="predicted"/>
<organism evidence="6 7">
    <name type="scientific">Stylophora pistillata</name>
    <name type="common">Smooth cauliflower coral</name>
    <dbReference type="NCBI Taxonomy" id="50429"/>
    <lineage>
        <taxon>Eukaryota</taxon>
        <taxon>Metazoa</taxon>
        <taxon>Cnidaria</taxon>
        <taxon>Anthozoa</taxon>
        <taxon>Hexacorallia</taxon>
        <taxon>Scleractinia</taxon>
        <taxon>Astrocoeniina</taxon>
        <taxon>Pocilloporidae</taxon>
        <taxon>Stylophora</taxon>
    </lineage>
</organism>
<dbReference type="GO" id="GO:0005524">
    <property type="term" value="F:ATP binding"/>
    <property type="evidence" value="ECO:0007669"/>
    <property type="project" value="UniProtKB-UniRule"/>
</dbReference>
<dbReference type="InterPro" id="IPR012664">
    <property type="entry name" value="CHP02452"/>
</dbReference>
<feature type="signal peptide" evidence="4">
    <location>
        <begin position="1"/>
        <end position="22"/>
    </location>
</feature>
<dbReference type="SMART" id="SM00220">
    <property type="entry name" value="S_TKc"/>
    <property type="match status" value="1"/>
</dbReference>
<dbReference type="AlphaFoldDB" id="A0A2B4RPB5"/>
<dbReference type="EMBL" id="LSMT01000400">
    <property type="protein sequence ID" value="PFX18639.1"/>
    <property type="molecule type" value="Genomic_DNA"/>
</dbReference>
<dbReference type="SUPFAM" id="SSF56112">
    <property type="entry name" value="Protein kinase-like (PK-like)"/>
    <property type="match status" value="1"/>
</dbReference>
<dbReference type="PROSITE" id="PS50011">
    <property type="entry name" value="PROTEIN_KINASE_DOM"/>
    <property type="match status" value="1"/>
</dbReference>
<dbReference type="InterPro" id="IPR011009">
    <property type="entry name" value="Kinase-like_dom_sf"/>
</dbReference>
<evidence type="ECO:0000313" key="7">
    <source>
        <dbReference type="Proteomes" id="UP000225706"/>
    </source>
</evidence>
<feature type="chain" id="PRO_5013378531" evidence="4">
    <location>
        <begin position="23"/>
        <end position="1061"/>
    </location>
</feature>
<dbReference type="Gene3D" id="3.60.15.10">
    <property type="entry name" value="Ribonuclease Z/Hydroxyacylglutathione hydrolase-like"/>
    <property type="match status" value="1"/>
</dbReference>
<evidence type="ECO:0000256" key="1">
    <source>
        <dbReference type="ARBA" id="ARBA00022741"/>
    </source>
</evidence>
<dbReference type="Proteomes" id="UP000225706">
    <property type="component" value="Unassembled WGS sequence"/>
</dbReference>
<comment type="caution">
    <text evidence="6">The sequence shown here is derived from an EMBL/GenBank/DDBJ whole genome shotgun (WGS) entry which is preliminary data.</text>
</comment>
<keyword evidence="7" id="KW-1185">Reference proteome</keyword>
<keyword evidence="1 3" id="KW-0547">Nucleotide-binding</keyword>
<feature type="domain" description="Protein kinase" evidence="5">
    <location>
        <begin position="523"/>
        <end position="795"/>
    </location>
</feature>
<dbReference type="GO" id="GO:0004674">
    <property type="term" value="F:protein serine/threonine kinase activity"/>
    <property type="evidence" value="ECO:0007669"/>
    <property type="project" value="TreeGrafter"/>
</dbReference>
<keyword evidence="2 3" id="KW-0067">ATP-binding</keyword>
<dbReference type="InterPro" id="IPR036866">
    <property type="entry name" value="RibonucZ/Hydroxyglut_hydro"/>
</dbReference>
<dbReference type="InterPro" id="IPR019261">
    <property type="entry name" value="PARG_cat_microbial"/>
</dbReference>
<dbReference type="Pfam" id="PF00069">
    <property type="entry name" value="Pkinase"/>
    <property type="match status" value="1"/>
</dbReference>
<accession>A0A2B4RPB5</accession>
<feature type="binding site" evidence="3">
    <location>
        <position position="550"/>
    </location>
    <ligand>
        <name>ATP</name>
        <dbReference type="ChEBI" id="CHEBI:30616"/>
    </ligand>
</feature>
<keyword evidence="6" id="KW-0808">Transferase</keyword>
<evidence type="ECO:0000259" key="5">
    <source>
        <dbReference type="PROSITE" id="PS50011"/>
    </source>
</evidence>
<evidence type="ECO:0000313" key="6">
    <source>
        <dbReference type="EMBL" id="PFX18639.1"/>
    </source>
</evidence>
<reference evidence="7" key="1">
    <citation type="journal article" date="2017" name="bioRxiv">
        <title>Comparative analysis of the genomes of Stylophora pistillata and Acropora digitifera provides evidence for extensive differences between species of corals.</title>
        <authorList>
            <person name="Voolstra C.R."/>
            <person name="Li Y."/>
            <person name="Liew Y.J."/>
            <person name="Baumgarten S."/>
            <person name="Zoccola D."/>
            <person name="Flot J.-F."/>
            <person name="Tambutte S."/>
            <person name="Allemand D."/>
            <person name="Aranda M."/>
        </authorList>
    </citation>
    <scope>NUCLEOTIDE SEQUENCE [LARGE SCALE GENOMIC DNA]</scope>
</reference>
<evidence type="ECO:0000256" key="3">
    <source>
        <dbReference type="PROSITE-ProRule" id="PRU10141"/>
    </source>
</evidence>
<evidence type="ECO:0000256" key="4">
    <source>
        <dbReference type="SAM" id="SignalP"/>
    </source>
</evidence>
<dbReference type="PROSITE" id="PS00107">
    <property type="entry name" value="PROTEIN_KINASE_ATP"/>
    <property type="match status" value="1"/>
</dbReference>
<name>A0A2B4RPB5_STYPI</name>
<dbReference type="NCBIfam" id="TIGR02452">
    <property type="entry name" value="TIGR02452 family protein"/>
    <property type="match status" value="1"/>
</dbReference>
<dbReference type="InterPro" id="IPR008271">
    <property type="entry name" value="Ser/Thr_kinase_AS"/>
</dbReference>
<evidence type="ECO:0000256" key="2">
    <source>
        <dbReference type="ARBA" id="ARBA00022840"/>
    </source>
</evidence>
<dbReference type="Pfam" id="PF10021">
    <property type="entry name" value="PARG_cat_microb"/>
    <property type="match status" value="1"/>
</dbReference>
<dbReference type="SUPFAM" id="SSF56281">
    <property type="entry name" value="Metallo-hydrolase/oxidoreductase"/>
    <property type="match status" value="1"/>
</dbReference>
<dbReference type="PROSITE" id="PS00108">
    <property type="entry name" value="PROTEIN_KINASE_ST"/>
    <property type="match status" value="1"/>
</dbReference>
<dbReference type="InterPro" id="IPR043472">
    <property type="entry name" value="Macro_dom-like"/>
</dbReference>
<keyword evidence="4" id="KW-0732">Signal</keyword>
<keyword evidence="6" id="KW-0418">Kinase</keyword>
<dbReference type="InterPro" id="IPR000719">
    <property type="entry name" value="Prot_kinase_dom"/>
</dbReference>
<dbReference type="Gene3D" id="1.10.510.10">
    <property type="entry name" value="Transferase(Phosphotransferase) domain 1"/>
    <property type="match status" value="1"/>
</dbReference>
<dbReference type="Gene3D" id="3.40.220.10">
    <property type="entry name" value="Leucine Aminopeptidase, subunit E, domain 1"/>
    <property type="match status" value="1"/>
</dbReference>
<dbReference type="PANTHER" id="PTHR44329">
    <property type="entry name" value="SERINE/THREONINE-PROTEIN KINASE TNNI3K-RELATED"/>
    <property type="match status" value="1"/>
</dbReference>
<gene>
    <name evidence="6" type="primary">NEK6</name>
    <name evidence="6" type="ORF">AWC38_SpisGene16984</name>
</gene>